<dbReference type="InterPro" id="IPR036291">
    <property type="entry name" value="NAD(P)-bd_dom_sf"/>
</dbReference>
<dbReference type="EMBL" id="NAEW01000013">
    <property type="protein sequence ID" value="OQM40159.1"/>
    <property type="molecule type" value="Genomic_DNA"/>
</dbReference>
<evidence type="ECO:0000313" key="3">
    <source>
        <dbReference type="Proteomes" id="UP000192573"/>
    </source>
</evidence>
<comment type="caution">
    <text evidence="2">The sequence shown here is derived from an EMBL/GenBank/DDBJ whole genome shotgun (WGS) entry which is preliminary data.</text>
</comment>
<evidence type="ECO:0000313" key="2">
    <source>
        <dbReference type="EMBL" id="OQM40159.1"/>
    </source>
</evidence>
<sequence length="360" mass="39339">MLLGFVGLGAVVETAYLPALRNMFGDALRCVGFDVQPAKQPADVTRCALLAELLAMPLDTIFITTASLYHLDVLEQALAAPIARIVVEKPIVATLSQIEKLKTLLAQPDAANRVLALDHWMARNGAMQLALGKLGAQWQGDNPQQALVSHFSHIVKIDGFLQEPSGFNAVGEPIALNFATGEPDTRELRHPDGVILDIGTHVLAMLRETVRYLGGNDSMTLQVKSAKDRLGRNIVEGDLTTAEGEAHLQGQISGIPLDIWLNKYAGPAGGQKGLRLCLRDGRVISHDRRGVEDVLELIDGDVVQRWSLPGSVYAHCLAEHILGAQSQFERSPQEVSRTTQRRLEEVECLLTLQQQLRGRH</sequence>
<proteinExistence type="predicted"/>
<dbReference type="Proteomes" id="UP000192573">
    <property type="component" value="Unassembled WGS sequence"/>
</dbReference>
<dbReference type="AlphaFoldDB" id="A0A1V8NUS3"/>
<dbReference type="InterPro" id="IPR000683">
    <property type="entry name" value="Gfo/Idh/MocA-like_OxRdtase_N"/>
</dbReference>
<reference evidence="2 3" key="1">
    <citation type="submission" date="2017-03" db="EMBL/GenBank/DDBJ databases">
        <authorList>
            <person name="Afonso C.L."/>
            <person name="Miller P.J."/>
            <person name="Scott M.A."/>
            <person name="Spackman E."/>
            <person name="Goraichik I."/>
            <person name="Dimitrov K.M."/>
            <person name="Suarez D.L."/>
            <person name="Swayne D.E."/>
        </authorList>
    </citation>
    <scope>NUCLEOTIDE SEQUENCE [LARGE SCALE GENOMIC DNA]</scope>
    <source>
        <strain evidence="2 3">ATCC 51113</strain>
    </source>
</reference>
<dbReference type="Pfam" id="PF01408">
    <property type="entry name" value="GFO_IDH_MocA"/>
    <property type="match status" value="1"/>
</dbReference>
<dbReference type="GO" id="GO:0000166">
    <property type="term" value="F:nucleotide binding"/>
    <property type="evidence" value="ECO:0007669"/>
    <property type="project" value="InterPro"/>
</dbReference>
<dbReference type="Gene3D" id="3.40.50.720">
    <property type="entry name" value="NAD(P)-binding Rossmann-like Domain"/>
    <property type="match status" value="1"/>
</dbReference>
<name>A0A1V8NUS3_CITBR</name>
<evidence type="ECO:0000259" key="1">
    <source>
        <dbReference type="Pfam" id="PF01408"/>
    </source>
</evidence>
<dbReference type="RefSeq" id="WP_080860043.1">
    <property type="nucleotide sequence ID" value="NZ_CP077405.1"/>
</dbReference>
<accession>A0A1V8NUS3</accession>
<feature type="domain" description="Gfo/Idh/MocA-like oxidoreductase N-terminal" evidence="1">
    <location>
        <begin position="4"/>
        <end position="107"/>
    </location>
</feature>
<dbReference type="SUPFAM" id="SSF51735">
    <property type="entry name" value="NAD(P)-binding Rossmann-fold domains"/>
    <property type="match status" value="1"/>
</dbReference>
<gene>
    <name evidence="2" type="ORF">BZK42_21200</name>
</gene>
<protein>
    <submittedName>
        <fullName evidence="2">Oxidoreductase</fullName>
    </submittedName>
</protein>
<organism evidence="2 3">
    <name type="scientific">Citrobacter braakii</name>
    <dbReference type="NCBI Taxonomy" id="57706"/>
    <lineage>
        <taxon>Bacteria</taxon>
        <taxon>Pseudomonadati</taxon>
        <taxon>Pseudomonadota</taxon>
        <taxon>Gammaproteobacteria</taxon>
        <taxon>Enterobacterales</taxon>
        <taxon>Enterobacteriaceae</taxon>
        <taxon>Citrobacter</taxon>
        <taxon>Citrobacter freundii complex</taxon>
    </lineage>
</organism>